<dbReference type="GO" id="GO:0031175">
    <property type="term" value="P:neuron projection development"/>
    <property type="evidence" value="ECO:0007669"/>
    <property type="project" value="TreeGrafter"/>
</dbReference>
<dbReference type="GO" id="GO:0005886">
    <property type="term" value="C:plasma membrane"/>
    <property type="evidence" value="ECO:0007669"/>
    <property type="project" value="TreeGrafter"/>
</dbReference>
<dbReference type="Proteomes" id="UP000549394">
    <property type="component" value="Unassembled WGS sequence"/>
</dbReference>
<sequence>MENLLIIFIAIAIAMGLYAIVLLVFGFLATGATRQKLYSGTKCIMGGRVGAAFFMVLTYLMNLIWMGITAVCTIPIMIYIILRNICQTEYKGSFEDYNFWRESDCFNLSRIGLYKNVTYSIEKNAICGEAEIGNFCEKVEDAGPMFGLALGGSFLVVIGMIHFLMILVANYQRIKVSKEITEHRNALNIELTDSSSRIMENSSVAKLTKYGPK</sequence>
<dbReference type="PRINTS" id="PR00214">
    <property type="entry name" value="MYELINPLP"/>
</dbReference>
<dbReference type="EMBL" id="CAJFCJ010000005">
    <property type="protein sequence ID" value="CAD5114510.1"/>
    <property type="molecule type" value="Genomic_DNA"/>
</dbReference>
<dbReference type="OrthoDB" id="9993736at2759"/>
<proteinExistence type="predicted"/>
<feature type="transmembrane region" description="Helical" evidence="1">
    <location>
        <begin position="6"/>
        <end position="28"/>
    </location>
</feature>
<dbReference type="PANTHER" id="PTHR11683">
    <property type="entry name" value="MYELIN PROTEOLIPID"/>
    <property type="match status" value="1"/>
</dbReference>
<reference evidence="2 3" key="1">
    <citation type="submission" date="2020-08" db="EMBL/GenBank/DDBJ databases">
        <authorList>
            <person name="Hejnol A."/>
        </authorList>
    </citation>
    <scope>NUCLEOTIDE SEQUENCE [LARGE SCALE GENOMIC DNA]</scope>
</reference>
<name>A0A7I8VGI9_9ANNE</name>
<evidence type="ECO:0000256" key="1">
    <source>
        <dbReference type="SAM" id="Phobius"/>
    </source>
</evidence>
<evidence type="ECO:0000313" key="3">
    <source>
        <dbReference type="Proteomes" id="UP000549394"/>
    </source>
</evidence>
<comment type="caution">
    <text evidence="2">The sequence shown here is derived from an EMBL/GenBank/DDBJ whole genome shotgun (WGS) entry which is preliminary data.</text>
</comment>
<keyword evidence="1" id="KW-1133">Transmembrane helix</keyword>
<keyword evidence="1" id="KW-0812">Transmembrane</keyword>
<evidence type="ECO:0000313" key="2">
    <source>
        <dbReference type="EMBL" id="CAD5114510.1"/>
    </source>
</evidence>
<dbReference type="AlphaFoldDB" id="A0A7I8VGI9"/>
<organism evidence="2 3">
    <name type="scientific">Dimorphilus gyrociliatus</name>
    <dbReference type="NCBI Taxonomy" id="2664684"/>
    <lineage>
        <taxon>Eukaryota</taxon>
        <taxon>Metazoa</taxon>
        <taxon>Spiralia</taxon>
        <taxon>Lophotrochozoa</taxon>
        <taxon>Annelida</taxon>
        <taxon>Polychaeta</taxon>
        <taxon>Polychaeta incertae sedis</taxon>
        <taxon>Dinophilidae</taxon>
        <taxon>Dimorphilus</taxon>
    </lineage>
</organism>
<accession>A0A7I8VGI9</accession>
<feature type="transmembrane region" description="Helical" evidence="1">
    <location>
        <begin position="49"/>
        <end position="82"/>
    </location>
</feature>
<gene>
    <name evidence="2" type="ORF">DGYR_LOCUS3346</name>
</gene>
<keyword evidence="1" id="KW-0472">Membrane</keyword>
<protein>
    <submittedName>
        <fullName evidence="2">DgyrCDS3634</fullName>
    </submittedName>
</protein>
<keyword evidence="3" id="KW-1185">Reference proteome</keyword>
<dbReference type="PANTHER" id="PTHR11683:SF12">
    <property type="entry name" value="M6, ISOFORM F"/>
    <property type="match status" value="1"/>
</dbReference>
<feature type="transmembrane region" description="Helical" evidence="1">
    <location>
        <begin position="145"/>
        <end position="168"/>
    </location>
</feature>
<dbReference type="Pfam" id="PF01275">
    <property type="entry name" value="Myelin_PLP"/>
    <property type="match status" value="1"/>
</dbReference>
<dbReference type="InterPro" id="IPR001614">
    <property type="entry name" value="Myelin_PLP"/>
</dbReference>